<dbReference type="SUPFAM" id="SSF51294">
    <property type="entry name" value="Hedgehog/intein (Hint) domain"/>
    <property type="match status" value="1"/>
</dbReference>
<name>A0A4R9G4T8_9LEPT</name>
<evidence type="ECO:0000313" key="5">
    <source>
        <dbReference type="Proteomes" id="UP000298458"/>
    </source>
</evidence>
<dbReference type="EMBL" id="RQET01000013">
    <property type="protein sequence ID" value="TGK06546.1"/>
    <property type="molecule type" value="Genomic_DNA"/>
</dbReference>
<dbReference type="SMART" id="SM00306">
    <property type="entry name" value="HintN"/>
    <property type="match status" value="1"/>
</dbReference>
<dbReference type="InterPro" id="IPR030934">
    <property type="entry name" value="Intein_C"/>
</dbReference>
<evidence type="ECO:0000259" key="2">
    <source>
        <dbReference type="SMART" id="SM00305"/>
    </source>
</evidence>
<dbReference type="InterPro" id="IPR036844">
    <property type="entry name" value="Hint_dom_sf"/>
</dbReference>
<dbReference type="Gene3D" id="2.170.16.10">
    <property type="entry name" value="Hedgehog/Intein (Hint) domain"/>
    <property type="match status" value="1"/>
</dbReference>
<dbReference type="InterPro" id="IPR003587">
    <property type="entry name" value="Hint_dom_N"/>
</dbReference>
<organism evidence="4 5">
    <name type="scientific">Leptospira fletcheri</name>
    <dbReference type="NCBI Taxonomy" id="2484981"/>
    <lineage>
        <taxon>Bacteria</taxon>
        <taxon>Pseudomonadati</taxon>
        <taxon>Spirochaetota</taxon>
        <taxon>Spirochaetia</taxon>
        <taxon>Leptospirales</taxon>
        <taxon>Leptospiraceae</taxon>
        <taxon>Leptospira</taxon>
    </lineage>
</organism>
<evidence type="ECO:0000313" key="4">
    <source>
        <dbReference type="EMBL" id="TGK06546.1"/>
    </source>
</evidence>
<feature type="region of interest" description="Disordered" evidence="1">
    <location>
        <begin position="347"/>
        <end position="373"/>
    </location>
</feature>
<accession>A0A4R9G4T8</accession>
<feature type="domain" description="Hint" evidence="2">
    <location>
        <begin position="160"/>
        <end position="207"/>
    </location>
</feature>
<dbReference type="CDD" id="cd00081">
    <property type="entry name" value="Hint"/>
    <property type="match status" value="1"/>
</dbReference>
<dbReference type="Proteomes" id="UP000298458">
    <property type="component" value="Unassembled WGS sequence"/>
</dbReference>
<dbReference type="GO" id="GO:0016539">
    <property type="term" value="P:intein-mediated protein splicing"/>
    <property type="evidence" value="ECO:0007669"/>
    <property type="project" value="InterPro"/>
</dbReference>
<dbReference type="InterPro" id="IPR003586">
    <property type="entry name" value="Hint_dom_C"/>
</dbReference>
<keyword evidence="5" id="KW-1185">Reference proteome</keyword>
<protein>
    <recommendedName>
        <fullName evidence="6">Intein C-terminal splicing domain-containing protein</fullName>
    </recommendedName>
</protein>
<dbReference type="SMART" id="SM00305">
    <property type="entry name" value="HintC"/>
    <property type="match status" value="1"/>
</dbReference>
<dbReference type="NCBIfam" id="TIGR01443">
    <property type="entry name" value="intein_Cterm"/>
    <property type="match status" value="1"/>
</dbReference>
<proteinExistence type="predicted"/>
<feature type="compositionally biased region" description="Basic and acidic residues" evidence="1">
    <location>
        <begin position="347"/>
        <end position="362"/>
    </location>
</feature>
<dbReference type="AlphaFoldDB" id="A0A4R9G4T8"/>
<evidence type="ECO:0008006" key="6">
    <source>
        <dbReference type="Google" id="ProtNLM"/>
    </source>
</evidence>
<gene>
    <name evidence="4" type="ORF">EHO60_14795</name>
</gene>
<dbReference type="InterPro" id="IPR006141">
    <property type="entry name" value="Intein_N"/>
</dbReference>
<feature type="region of interest" description="Disordered" evidence="1">
    <location>
        <begin position="618"/>
        <end position="638"/>
    </location>
</feature>
<comment type="caution">
    <text evidence="4">The sequence shown here is derived from an EMBL/GenBank/DDBJ whole genome shotgun (WGS) entry which is preliminary data.</text>
</comment>
<reference evidence="4" key="1">
    <citation type="journal article" date="2019" name="PLoS Negl. Trop. Dis.">
        <title>Revisiting the worldwide diversity of Leptospira species in the environment.</title>
        <authorList>
            <person name="Vincent A.T."/>
            <person name="Schiettekatte O."/>
            <person name="Bourhy P."/>
            <person name="Veyrier F.J."/>
            <person name="Picardeau M."/>
        </authorList>
    </citation>
    <scope>NUCLEOTIDE SEQUENCE [LARGE SCALE GENOMIC DNA]</scope>
    <source>
        <strain evidence="4">SSW15</strain>
    </source>
</reference>
<dbReference type="OrthoDB" id="346148at2"/>
<feature type="domain" description="Hint" evidence="3">
    <location>
        <begin position="13"/>
        <end position="120"/>
    </location>
</feature>
<sequence>MEESQLHEKFAHDTCFVAETGVWTPKGRRSIQSLKVGEEVYSLNEETGEIEIQKITETFVHDVMSIHKLKYENEGNLGATWNHPFGVINAGSRTKDSGVSGDLWVKVEDLRAGDRSITRRSLRNAKLKRRLANIPIIAASIGDRSWVNEDLRSNWKKEVEGTLEIKRIEEIRKPVKVYNLEVEKNHSYFVFVGDEPAVVHNYNEAIQRILDGIGIVSEDGTKLFGGIVEGPNSTKKVASVDDRIRALKGAKEFDYGGSKWKNIETGEKEVVHFQSERNVYGLKEDLYFRKKNGEIIIEQVQHVNGKELKTVGNNLDVLKQTVVGVGYKTTEEYLNHLTNVLEERAGKGTKYDDGRPVAKLSKDPITGRPILRETPNGLHTAAVEITVKGEKLQGRTLVEEVGRTQREAQSQYPGERGLVRSYDKSNPLEYKAWDWKNDKYGDGIGGDLRDSHICQSTVIAEDIHNNNRTTGEVAKIIADYAAARGKRPSELLYFEISEAVGDLGLTIRKQDYIEFNPKKSRSSFNDKLFDFVKEQLDQGKSIVTGGRYGDSIDHVAKIVAFVESPNGQRGFLVNDSYGDAYKGYARNGKNGSQDGRMVFYPLDDPMIAKFKYAYSVTENNGTNTPSNPQGPRRRSSSGLWNRFTNFFKFWK</sequence>
<evidence type="ECO:0000256" key="1">
    <source>
        <dbReference type="SAM" id="MobiDB-lite"/>
    </source>
</evidence>
<evidence type="ECO:0000259" key="3">
    <source>
        <dbReference type="SMART" id="SM00306"/>
    </source>
</evidence>
<feature type="compositionally biased region" description="Polar residues" evidence="1">
    <location>
        <begin position="618"/>
        <end position="629"/>
    </location>
</feature>
<dbReference type="PROSITE" id="PS50817">
    <property type="entry name" value="INTEIN_N_TER"/>
    <property type="match status" value="1"/>
</dbReference>